<keyword evidence="3" id="KW-1185">Reference proteome</keyword>
<feature type="region of interest" description="Disordered" evidence="1">
    <location>
        <begin position="420"/>
        <end position="447"/>
    </location>
</feature>
<reference evidence="2" key="1">
    <citation type="journal article" date="2020" name="Fungal Divers.">
        <title>Resolving the Mortierellaceae phylogeny through synthesis of multi-gene phylogenetics and phylogenomics.</title>
        <authorList>
            <person name="Vandepol N."/>
            <person name="Liber J."/>
            <person name="Desiro A."/>
            <person name="Na H."/>
            <person name="Kennedy M."/>
            <person name="Barry K."/>
            <person name="Grigoriev I.V."/>
            <person name="Miller A.N."/>
            <person name="O'Donnell K."/>
            <person name="Stajich J.E."/>
            <person name="Bonito G."/>
        </authorList>
    </citation>
    <scope>NUCLEOTIDE SEQUENCE</scope>
    <source>
        <strain evidence="2">MES-2147</strain>
    </source>
</reference>
<protein>
    <submittedName>
        <fullName evidence="2">Uncharacterized protein</fullName>
    </submittedName>
</protein>
<evidence type="ECO:0000313" key="2">
    <source>
        <dbReference type="EMBL" id="KAF9936090.1"/>
    </source>
</evidence>
<dbReference type="Proteomes" id="UP000749646">
    <property type="component" value="Unassembled WGS sequence"/>
</dbReference>
<organism evidence="2 3">
    <name type="scientific">Modicella reniformis</name>
    <dbReference type="NCBI Taxonomy" id="1440133"/>
    <lineage>
        <taxon>Eukaryota</taxon>
        <taxon>Fungi</taxon>
        <taxon>Fungi incertae sedis</taxon>
        <taxon>Mucoromycota</taxon>
        <taxon>Mortierellomycotina</taxon>
        <taxon>Mortierellomycetes</taxon>
        <taxon>Mortierellales</taxon>
        <taxon>Mortierellaceae</taxon>
        <taxon>Modicella</taxon>
    </lineage>
</organism>
<accession>A0A9P6ILI0</accession>
<proteinExistence type="predicted"/>
<name>A0A9P6ILI0_9FUNG</name>
<comment type="caution">
    <text evidence="2">The sequence shown here is derived from an EMBL/GenBank/DDBJ whole genome shotgun (WGS) entry which is preliminary data.</text>
</comment>
<evidence type="ECO:0000256" key="1">
    <source>
        <dbReference type="SAM" id="MobiDB-lite"/>
    </source>
</evidence>
<dbReference type="EMBL" id="JAAAHW010009809">
    <property type="protein sequence ID" value="KAF9936090.1"/>
    <property type="molecule type" value="Genomic_DNA"/>
</dbReference>
<sequence>MAYYNLTFETFRSLVREHTDLFTISGALEAISKHIGVKREQQLFLFLHIDEFQIIDKWGQDTGKTTFFKDTLRRLESFMHSSATSKFIQTFLSGTAPQAVVKVQEPTKVSFRFIDRPLLSFRPMLDIAEHYADEEGAEKFDCGAYKWMLCRQFLQLLEDTGGLPHALQYLFEQCFGEWEQFVAYYEAFRNNLLIDLGCNTVKLSEVYPGAYGTSTTLGLEVKLQRLSVCQSQERFPRAKLTEKSAGETISWEKGEAVIVNGAGASWGDSFVVRRTINNKLLILHQVKYDYQSEEYSTKDLSKEHQKNLDTSAKAINDGFQDLTSYRHITVLFTTQPFSEKTQIQDDCLVVSESNFKDYFGTVFALHANFALLRQNQNFMEASRMGNRIPREATAKKIVLQRPYSSLADFYEKFPQGKRKVEEVKHQHSGKKSKPNLDFFPFEPMDQD</sequence>
<gene>
    <name evidence="2" type="ORF">BGZ65_002758</name>
</gene>
<dbReference type="AlphaFoldDB" id="A0A9P6ILI0"/>
<evidence type="ECO:0000313" key="3">
    <source>
        <dbReference type="Proteomes" id="UP000749646"/>
    </source>
</evidence>
<dbReference type="OrthoDB" id="2315391at2759"/>